<feature type="signal peptide" evidence="7">
    <location>
        <begin position="1"/>
        <end position="23"/>
    </location>
</feature>
<evidence type="ECO:0000256" key="6">
    <source>
        <dbReference type="ARBA" id="ARBA00025643"/>
    </source>
</evidence>
<dbReference type="CDD" id="cd11614">
    <property type="entry name" value="SAF_CpaB_FlgA_like"/>
    <property type="match status" value="1"/>
</dbReference>
<dbReference type="PANTHER" id="PTHR36307">
    <property type="entry name" value="FLAGELLA BASAL BODY P-RING FORMATION PROTEIN FLGA"/>
    <property type="match status" value="1"/>
</dbReference>
<evidence type="ECO:0000256" key="7">
    <source>
        <dbReference type="RuleBase" id="RU362063"/>
    </source>
</evidence>
<protein>
    <recommendedName>
        <fullName evidence="3 7">Flagella basal body P-ring formation protein FlgA</fullName>
    </recommendedName>
</protein>
<keyword evidence="5 7" id="KW-0574">Periplasm</keyword>
<dbReference type="Pfam" id="PF17656">
    <property type="entry name" value="ChapFlgA_N"/>
    <property type="match status" value="1"/>
</dbReference>
<proteinExistence type="inferred from homology"/>
<accession>A0A7U6GII3</accession>
<dbReference type="SMART" id="SM00858">
    <property type="entry name" value="SAF"/>
    <property type="match status" value="1"/>
</dbReference>
<evidence type="ECO:0000313" key="9">
    <source>
        <dbReference type="EMBL" id="BAO44284.1"/>
    </source>
</evidence>
<feature type="domain" description="SAF" evidence="8">
    <location>
        <begin position="113"/>
        <end position="175"/>
    </location>
</feature>
<dbReference type="InterPro" id="IPR039246">
    <property type="entry name" value="Flagellar_FlgA"/>
</dbReference>
<reference evidence="9 10" key="1">
    <citation type="journal article" date="2014" name="PLoS ONE">
        <title>Physiological and genomic features of a novel sulfur-oxidizing gammaproteobacterium belonging to a previously uncultivated symbiotic lineage isolated from a hydrothermal vent.</title>
        <authorList>
            <person name="Nunoura T."/>
            <person name="Takaki Y."/>
            <person name="Kazama H."/>
            <person name="Kakuta J."/>
            <person name="Shimamura S."/>
            <person name="Makita H."/>
            <person name="Hirai M."/>
            <person name="Miyazaki M."/>
            <person name="Takai K."/>
        </authorList>
    </citation>
    <scope>NUCLEOTIDE SEQUENCE [LARGE SCALE GENOMIC DNA]</scope>
    <source>
        <strain evidence="9 10">Hiromi1</strain>
    </source>
</reference>
<dbReference type="KEGG" id="tbn:TBH_C1361"/>
<feature type="chain" id="PRO_5031603847" description="Flagella basal body P-ring formation protein FlgA" evidence="7">
    <location>
        <begin position="24"/>
        <end position="241"/>
    </location>
</feature>
<dbReference type="EMBL" id="AP012273">
    <property type="protein sequence ID" value="BAO44284.1"/>
    <property type="molecule type" value="Genomic_DNA"/>
</dbReference>
<dbReference type="Gene3D" id="3.90.1210.10">
    <property type="entry name" value="Antifreeze-like/N-acetylneuraminic acid synthase C-terminal domain"/>
    <property type="match status" value="1"/>
</dbReference>
<comment type="subcellular location">
    <subcellularLocation>
        <location evidence="1 7">Periplasm</location>
    </subcellularLocation>
</comment>
<dbReference type="NCBIfam" id="TIGR03170">
    <property type="entry name" value="flgA_cterm"/>
    <property type="match status" value="1"/>
</dbReference>
<evidence type="ECO:0000259" key="8">
    <source>
        <dbReference type="SMART" id="SM00858"/>
    </source>
</evidence>
<dbReference type="GO" id="GO:0042597">
    <property type="term" value="C:periplasmic space"/>
    <property type="evidence" value="ECO:0007669"/>
    <property type="project" value="UniProtKB-SubCell"/>
</dbReference>
<dbReference type="AlphaFoldDB" id="A0A7U6GII3"/>
<dbReference type="Pfam" id="PF13144">
    <property type="entry name" value="ChapFlgA"/>
    <property type="match status" value="1"/>
</dbReference>
<dbReference type="OrthoDB" id="1669037at2"/>
<dbReference type="GO" id="GO:0044780">
    <property type="term" value="P:bacterial-type flagellum assembly"/>
    <property type="evidence" value="ECO:0007669"/>
    <property type="project" value="InterPro"/>
</dbReference>
<comment type="function">
    <text evidence="6 7">Involved in the assembly process of the P-ring formation. It may associate with FlgF on the rod constituting a structure essential for the P-ring assembly or may act as a modulator protein for the P-ring assembly.</text>
</comment>
<dbReference type="Gene3D" id="2.30.30.760">
    <property type="match status" value="1"/>
</dbReference>
<evidence type="ECO:0000256" key="5">
    <source>
        <dbReference type="ARBA" id="ARBA00022764"/>
    </source>
</evidence>
<keyword evidence="4 7" id="KW-0732">Signal</keyword>
<organism evidence="9 10">
    <name type="scientific">Thiolapillus brandeum</name>
    <dbReference type="NCBI Taxonomy" id="1076588"/>
    <lineage>
        <taxon>Bacteria</taxon>
        <taxon>Pseudomonadati</taxon>
        <taxon>Pseudomonadota</taxon>
        <taxon>Gammaproteobacteria</taxon>
        <taxon>Chromatiales</taxon>
        <taxon>Sedimenticolaceae</taxon>
        <taxon>Thiolapillus</taxon>
    </lineage>
</organism>
<evidence type="ECO:0000256" key="3">
    <source>
        <dbReference type="ARBA" id="ARBA00014754"/>
    </source>
</evidence>
<keyword evidence="9" id="KW-0969">Cilium</keyword>
<keyword evidence="10" id="KW-1185">Reference proteome</keyword>
<dbReference type="InterPro" id="IPR013974">
    <property type="entry name" value="SAF"/>
</dbReference>
<dbReference type="Proteomes" id="UP000031631">
    <property type="component" value="Chromosome"/>
</dbReference>
<evidence type="ECO:0000256" key="4">
    <source>
        <dbReference type="ARBA" id="ARBA00022729"/>
    </source>
</evidence>
<dbReference type="PANTHER" id="PTHR36307:SF1">
    <property type="entry name" value="FLAGELLA BASAL BODY P-RING FORMATION PROTEIN FLGA"/>
    <property type="match status" value="1"/>
</dbReference>
<evidence type="ECO:0000313" key="10">
    <source>
        <dbReference type="Proteomes" id="UP000031631"/>
    </source>
</evidence>
<dbReference type="InterPro" id="IPR041231">
    <property type="entry name" value="FlgA_N"/>
</dbReference>
<keyword evidence="9" id="KW-0282">Flagellum</keyword>
<keyword evidence="9" id="KW-0966">Cell projection</keyword>
<dbReference type="InterPro" id="IPR017585">
    <property type="entry name" value="SAF_FlgA"/>
</dbReference>
<evidence type="ECO:0000256" key="2">
    <source>
        <dbReference type="ARBA" id="ARBA00010474"/>
    </source>
</evidence>
<evidence type="ECO:0000256" key="1">
    <source>
        <dbReference type="ARBA" id="ARBA00004418"/>
    </source>
</evidence>
<gene>
    <name evidence="9" type="ORF">TBH_C1361</name>
</gene>
<sequence>MRYSLFLLSAISILPFFASEASADDDPRFQSHQSILSLARDFIEDYSKSINGESIDIKVGRLDPRLHLHRCDHELEAYLPAGGRTMGNLTVGVRCTGSKPWSLYVPVTIKVFGDVVVTAKALPRNTALDQSLLKVARRNLAKLPQGYFVDPGKLIGMKLKRNMSAGQPLTPATVKAQTVIKRGQQVMLISGSQGVSVRMQGKALSKGALGDLIRVRNLSSKHIVEGTVTADGEVLVGTYHQ</sequence>
<name>A0A7U6GII3_9GAMM</name>
<comment type="similarity">
    <text evidence="2 7">Belongs to the FlgA family.</text>
</comment>
<keyword evidence="7" id="KW-1005">Bacterial flagellum biogenesis</keyword>